<dbReference type="AlphaFoldDB" id="A0A2K9N7C7"/>
<dbReference type="PRINTS" id="PR00090">
    <property type="entry name" value="RNGDIOXGNASE"/>
</dbReference>
<comment type="cofactor">
    <cofactor evidence="1">
        <name>Fe cation</name>
        <dbReference type="ChEBI" id="CHEBI:24875"/>
    </cofactor>
</comment>
<accession>A0A2K9N7C7</accession>
<gene>
    <name evidence="7" type="ORF">C0V82_01370</name>
</gene>
<dbReference type="InterPro" id="IPR036922">
    <property type="entry name" value="Rieske_2Fe-2S_sf"/>
</dbReference>
<dbReference type="GO" id="GO:0051213">
    <property type="term" value="F:dioxygenase activity"/>
    <property type="evidence" value="ECO:0007669"/>
    <property type="project" value="UniProtKB-KW"/>
</dbReference>
<name>A0A2K9N7C7_9PROT</name>
<keyword evidence="6" id="KW-0411">Iron-sulfur</keyword>
<dbReference type="SUPFAM" id="SSF55961">
    <property type="entry name" value="Bet v1-like"/>
    <property type="match status" value="1"/>
</dbReference>
<evidence type="ECO:0000256" key="4">
    <source>
        <dbReference type="ARBA" id="ARBA00023002"/>
    </source>
</evidence>
<dbReference type="Pfam" id="PF00355">
    <property type="entry name" value="Rieske"/>
    <property type="match status" value="1"/>
</dbReference>
<dbReference type="KEGG" id="ncb:C0V82_01370"/>
<evidence type="ECO:0000256" key="1">
    <source>
        <dbReference type="ARBA" id="ARBA00001962"/>
    </source>
</evidence>
<dbReference type="RefSeq" id="WP_102110798.1">
    <property type="nucleotide sequence ID" value="NZ_BMGN01000004.1"/>
</dbReference>
<dbReference type="Gene3D" id="2.102.10.10">
    <property type="entry name" value="Rieske [2Fe-2S] iron-sulphur domain"/>
    <property type="match status" value="1"/>
</dbReference>
<dbReference type="GO" id="GO:0051537">
    <property type="term" value="F:2 iron, 2 sulfur cluster binding"/>
    <property type="evidence" value="ECO:0007669"/>
    <property type="project" value="UniProtKB-KW"/>
</dbReference>
<dbReference type="GO" id="GO:0005506">
    <property type="term" value="F:iron ion binding"/>
    <property type="evidence" value="ECO:0007669"/>
    <property type="project" value="InterPro"/>
</dbReference>
<keyword evidence="7" id="KW-0223">Dioxygenase</keyword>
<organism evidence="7 8">
    <name type="scientific">Niveispirillum cyanobacteriorum</name>
    <dbReference type="NCBI Taxonomy" id="1612173"/>
    <lineage>
        <taxon>Bacteria</taxon>
        <taxon>Pseudomonadati</taxon>
        <taxon>Pseudomonadota</taxon>
        <taxon>Alphaproteobacteria</taxon>
        <taxon>Rhodospirillales</taxon>
        <taxon>Azospirillaceae</taxon>
        <taxon>Niveispirillum</taxon>
    </lineage>
</organism>
<dbReference type="EMBL" id="CP025611">
    <property type="protein sequence ID" value="AUN29048.1"/>
    <property type="molecule type" value="Genomic_DNA"/>
</dbReference>
<evidence type="ECO:0000256" key="2">
    <source>
        <dbReference type="ARBA" id="ARBA00022714"/>
    </source>
</evidence>
<keyword evidence="8" id="KW-1185">Reference proteome</keyword>
<dbReference type="SUPFAM" id="SSF50022">
    <property type="entry name" value="ISP domain"/>
    <property type="match status" value="1"/>
</dbReference>
<evidence type="ECO:0000256" key="3">
    <source>
        <dbReference type="ARBA" id="ARBA00022723"/>
    </source>
</evidence>
<dbReference type="Gene3D" id="3.90.380.10">
    <property type="entry name" value="Naphthalene 1,2-dioxygenase Alpha Subunit, Chain A, domain 1"/>
    <property type="match status" value="1"/>
</dbReference>
<proteinExistence type="predicted"/>
<protein>
    <submittedName>
        <fullName evidence="7">Aromatic ring-hydroxylating dioxygenase subunit alpha</fullName>
    </submittedName>
</protein>
<keyword evidence="4" id="KW-0560">Oxidoreductase</keyword>
<keyword evidence="5" id="KW-0408">Iron</keyword>
<dbReference type="CDD" id="cd03469">
    <property type="entry name" value="Rieske_RO_Alpha_N"/>
    <property type="match status" value="1"/>
</dbReference>
<dbReference type="PANTHER" id="PTHR43756">
    <property type="entry name" value="CHOLINE MONOOXYGENASE, CHLOROPLASTIC"/>
    <property type="match status" value="1"/>
</dbReference>
<dbReference type="Proteomes" id="UP000234752">
    <property type="component" value="Chromosome eg_1"/>
</dbReference>
<dbReference type="PROSITE" id="PS51296">
    <property type="entry name" value="RIESKE"/>
    <property type="match status" value="1"/>
</dbReference>
<evidence type="ECO:0000256" key="6">
    <source>
        <dbReference type="ARBA" id="ARBA00023014"/>
    </source>
</evidence>
<dbReference type="Pfam" id="PF00848">
    <property type="entry name" value="Ring_hydroxyl_A"/>
    <property type="match status" value="1"/>
</dbReference>
<evidence type="ECO:0000313" key="7">
    <source>
        <dbReference type="EMBL" id="AUN29048.1"/>
    </source>
</evidence>
<evidence type="ECO:0000313" key="8">
    <source>
        <dbReference type="Proteomes" id="UP000234752"/>
    </source>
</evidence>
<dbReference type="InterPro" id="IPR001663">
    <property type="entry name" value="Rng_hydr_dOase-A"/>
</dbReference>
<sequence>MADAIPDADDDVSLPGWIYRDADFLAAEREVIFRRAWQIVCHNNDIPQPGDYHSFAFMGENIVVLRGDDGVVRAFHNLCRHRAARLLDGEAGNCGRRITCPYHAWTYGTDGTLLGVPHRREFPDFQLADYPLLTVEHEIYHGFIFIRLEAGGPSVAEMMRPYAHEIEPYRLSELVPLGRVTLRPRAVNWKNVGDNYSDSLHINVAHPGLTRLFGQGYGLEAQEWVDKMWGRLIDVPSKNRSERFYQTYLPTVPHLPAERQRLWTYFKLWPNQAFDIYPDQIDFMQWIPTSPTDSVIREIAYVHPDARREMRAVRYANWRINRQVSLEDKTLIERVQQGMGSRAYTTGPLGRNEVSLRSFARRIRALIPESRLPQAPTPGWSGRTR</sequence>
<dbReference type="CDD" id="cd00680">
    <property type="entry name" value="RHO_alpha_C"/>
    <property type="match status" value="1"/>
</dbReference>
<dbReference type="PANTHER" id="PTHR43756:SF5">
    <property type="entry name" value="CHOLINE MONOOXYGENASE, CHLOROPLASTIC"/>
    <property type="match status" value="1"/>
</dbReference>
<dbReference type="InterPro" id="IPR015879">
    <property type="entry name" value="Ring_hydroxy_dOase_asu_C_dom"/>
</dbReference>
<dbReference type="InterPro" id="IPR017941">
    <property type="entry name" value="Rieske_2Fe-2S"/>
</dbReference>
<keyword evidence="2" id="KW-0001">2Fe-2S</keyword>
<keyword evidence="3" id="KW-0479">Metal-binding</keyword>
<evidence type="ECO:0000256" key="5">
    <source>
        <dbReference type="ARBA" id="ARBA00023004"/>
    </source>
</evidence>
<reference evidence="7 8" key="1">
    <citation type="submission" date="2017-12" db="EMBL/GenBank/DDBJ databases">
        <title>Genomes of bacteria within cyanobacterial aggregates.</title>
        <authorList>
            <person name="Cai H."/>
        </authorList>
    </citation>
    <scope>NUCLEOTIDE SEQUENCE [LARGE SCALE GENOMIC DNA]</scope>
    <source>
        <strain evidence="7 8">TH16</strain>
    </source>
</reference>
<dbReference type="OrthoDB" id="7456916at2"/>